<gene>
    <name evidence="8" type="ORF">FZC37_01570</name>
</gene>
<dbReference type="PRINTS" id="PR01021">
    <property type="entry name" value="OMPADOMAIN"/>
</dbReference>
<name>A0A5C0UIP1_9RICK</name>
<evidence type="ECO:0000313" key="9">
    <source>
        <dbReference type="Proteomes" id="UP000323844"/>
    </source>
</evidence>
<keyword evidence="2 4" id="KW-0472">Membrane</keyword>
<evidence type="ECO:0000313" key="8">
    <source>
        <dbReference type="EMBL" id="QEK39620.1"/>
    </source>
</evidence>
<accession>A0A5C0UIP1</accession>
<dbReference type="EMBL" id="CP043312">
    <property type="protein sequence ID" value="QEK39620.1"/>
    <property type="molecule type" value="Genomic_DNA"/>
</dbReference>
<reference evidence="8 9" key="1">
    <citation type="submission" date="2019-08" db="EMBL/GenBank/DDBJ databases">
        <title>Highly reduced genomes of protist endosymbionts show evolutionary convergence.</title>
        <authorList>
            <person name="George E."/>
            <person name="Husnik F."/>
            <person name="Tashyreva D."/>
            <person name="Prokopchuk G."/>
            <person name="Horak A."/>
            <person name="Kwong W.K."/>
            <person name="Lukes J."/>
            <person name="Keeling P.J."/>
        </authorList>
    </citation>
    <scope>NUCLEOTIDE SEQUENCE [LARGE SCALE GENOMIC DNA]</scope>
    <source>
        <strain evidence="8">1621</strain>
    </source>
</reference>
<feature type="domain" description="OmpA-like" evidence="7">
    <location>
        <begin position="52"/>
        <end position="168"/>
    </location>
</feature>
<dbReference type="GO" id="GO:0009279">
    <property type="term" value="C:cell outer membrane"/>
    <property type="evidence" value="ECO:0007669"/>
    <property type="project" value="UniProtKB-SubCell"/>
</dbReference>
<evidence type="ECO:0000256" key="4">
    <source>
        <dbReference type="PROSITE-ProRule" id="PRU00473"/>
    </source>
</evidence>
<dbReference type="InterPro" id="IPR006665">
    <property type="entry name" value="OmpA-like"/>
</dbReference>
<keyword evidence="9" id="KW-1185">Reference proteome</keyword>
<dbReference type="Gene3D" id="3.30.1330.60">
    <property type="entry name" value="OmpA-like domain"/>
    <property type="match status" value="1"/>
</dbReference>
<feature type="signal peptide" evidence="6">
    <location>
        <begin position="1"/>
        <end position="21"/>
    </location>
</feature>
<evidence type="ECO:0000256" key="6">
    <source>
        <dbReference type="SAM" id="SignalP"/>
    </source>
</evidence>
<proteinExistence type="predicted"/>
<comment type="subcellular location">
    <subcellularLocation>
        <location evidence="1">Cell outer membrane</location>
    </subcellularLocation>
</comment>
<dbReference type="Proteomes" id="UP000323844">
    <property type="component" value="Chromosome"/>
</dbReference>
<dbReference type="InterPro" id="IPR006664">
    <property type="entry name" value="OMP_bac"/>
</dbReference>
<dbReference type="PROSITE" id="PS51257">
    <property type="entry name" value="PROKAR_LIPOPROTEIN"/>
    <property type="match status" value="1"/>
</dbReference>
<dbReference type="CDD" id="cd07185">
    <property type="entry name" value="OmpA_C-like"/>
    <property type="match status" value="1"/>
</dbReference>
<keyword evidence="3" id="KW-0998">Cell outer membrane</keyword>
<dbReference type="PROSITE" id="PS51123">
    <property type="entry name" value="OMPA_2"/>
    <property type="match status" value="1"/>
</dbReference>
<dbReference type="InterPro" id="IPR050330">
    <property type="entry name" value="Bact_OuterMem_StrucFunc"/>
</dbReference>
<dbReference type="AlphaFoldDB" id="A0A5C0UIP1"/>
<evidence type="ECO:0000256" key="3">
    <source>
        <dbReference type="ARBA" id="ARBA00023237"/>
    </source>
</evidence>
<dbReference type="PANTHER" id="PTHR30329:SF21">
    <property type="entry name" value="LIPOPROTEIN YIAD-RELATED"/>
    <property type="match status" value="1"/>
</dbReference>
<dbReference type="RefSeq" id="WP_148951981.1">
    <property type="nucleotide sequence ID" value="NZ_CP043312.1"/>
</dbReference>
<evidence type="ECO:0000256" key="2">
    <source>
        <dbReference type="ARBA" id="ARBA00023136"/>
    </source>
</evidence>
<protein>
    <submittedName>
        <fullName evidence="8">OmpA family protein</fullName>
    </submittedName>
</protein>
<evidence type="ECO:0000256" key="5">
    <source>
        <dbReference type="SAM" id="MobiDB-lite"/>
    </source>
</evidence>
<evidence type="ECO:0000256" key="1">
    <source>
        <dbReference type="ARBA" id="ARBA00004442"/>
    </source>
</evidence>
<feature type="region of interest" description="Disordered" evidence="5">
    <location>
        <begin position="149"/>
        <end position="168"/>
    </location>
</feature>
<dbReference type="InterPro" id="IPR036737">
    <property type="entry name" value="OmpA-like_sf"/>
</dbReference>
<dbReference type="OrthoDB" id="9809164at2"/>
<evidence type="ECO:0000259" key="7">
    <source>
        <dbReference type="PROSITE" id="PS51123"/>
    </source>
</evidence>
<organism evidence="8 9">
    <name type="scientific">Candidatus Sneabacter namystus</name>
    <dbReference type="NCBI Taxonomy" id="2601646"/>
    <lineage>
        <taxon>Bacteria</taxon>
        <taxon>Pseudomonadati</taxon>
        <taxon>Pseudomonadota</taxon>
        <taxon>Alphaproteobacteria</taxon>
        <taxon>Rickettsiales</taxon>
        <taxon>Rickettsiaceae</taxon>
        <taxon>Rickettsieae</taxon>
        <taxon>Candidatus Sneabacter</taxon>
    </lineage>
</organism>
<keyword evidence="6" id="KW-0732">Signal</keyword>
<feature type="chain" id="PRO_5022821804" evidence="6">
    <location>
        <begin position="22"/>
        <end position="168"/>
    </location>
</feature>
<sequence length="168" mass="18398">MVKNVVKAISLVMLLSLSACKCSKKSCNDNMIAPEFGATGATLEKSAEKALREFETQVGDIVYFAFDSSELSSTAKNLLDKVAEWLAQHNNFSYNVIEGHCDVIGTREYNLALGERRAEQVKRYLVSCGIAPERLVVVSYGKEKLARLGSSPEDHSANRRGIVVPGVK</sequence>
<dbReference type="Pfam" id="PF00691">
    <property type="entry name" value="OmpA"/>
    <property type="match status" value="1"/>
</dbReference>
<dbReference type="SUPFAM" id="SSF103088">
    <property type="entry name" value="OmpA-like"/>
    <property type="match status" value="1"/>
</dbReference>
<dbReference type="PANTHER" id="PTHR30329">
    <property type="entry name" value="STATOR ELEMENT OF FLAGELLAR MOTOR COMPLEX"/>
    <property type="match status" value="1"/>
</dbReference>
<dbReference type="KEGG" id="snay:FZC37_01570"/>